<feature type="domain" description="Methyltransferase" evidence="1">
    <location>
        <begin position="153"/>
        <end position="248"/>
    </location>
</feature>
<protein>
    <submittedName>
        <fullName evidence="2">Methyltransferase</fullName>
    </submittedName>
</protein>
<comment type="caution">
    <text evidence="2">The sequence shown here is derived from an EMBL/GenBank/DDBJ whole genome shotgun (WGS) entry which is preliminary data.</text>
</comment>
<sequence length="307" mass="36181">MNCDVTEISMYDIYKVFQKNKDCKEIIFKVVNPDLFDDKYSGESVLINNKNCFYRPYKAWIDLAEKFFYKLMTPKFLDEKTVQLTFKKLENNSFHKIDNIEEKYGKDSLFSRINKNEEPEILITYLKALQNVTLSKRKRVLNLGVNKAEEFELIKKAFEKEFFEGEFIGIDYCKTAINEAKNRFLEYKNIKFFSHDINNLDELNLGKFDLIISIGTLQSSNLSLNKTFMNIVQNYLEKDGALILGFPNSRWINGEVIYGAKVPNYNFSEMSLLYKDVVFCKKYLQQKKFRVTLTGKYYTFLTATSIR</sequence>
<dbReference type="AlphaFoldDB" id="A0A4Q1AXZ6"/>
<reference evidence="2 3" key="1">
    <citation type="submission" date="2017-09" db="EMBL/GenBank/DDBJ databases">
        <title>Genomics of the genus Arcobacter.</title>
        <authorList>
            <person name="Perez-Cataluna A."/>
            <person name="Figueras M.J."/>
            <person name="Salas-Masso N."/>
        </authorList>
    </citation>
    <scope>NUCLEOTIDE SEQUENCE [LARGE SCALE GENOMIC DNA]</scope>
    <source>
        <strain evidence="2 3">F156-34</strain>
    </source>
</reference>
<dbReference type="GO" id="GO:0008168">
    <property type="term" value="F:methyltransferase activity"/>
    <property type="evidence" value="ECO:0007669"/>
    <property type="project" value="UniProtKB-KW"/>
</dbReference>
<dbReference type="EMBL" id="NXIE01000001">
    <property type="protein sequence ID" value="RXK13890.1"/>
    <property type="molecule type" value="Genomic_DNA"/>
</dbReference>
<gene>
    <name evidence="2" type="ORF">CP965_00120</name>
</gene>
<dbReference type="SUPFAM" id="SSF53335">
    <property type="entry name" value="S-adenosyl-L-methionine-dependent methyltransferases"/>
    <property type="match status" value="1"/>
</dbReference>
<dbReference type="Pfam" id="PF13847">
    <property type="entry name" value="Methyltransf_31"/>
    <property type="match status" value="1"/>
</dbReference>
<dbReference type="Proteomes" id="UP000289718">
    <property type="component" value="Unassembled WGS sequence"/>
</dbReference>
<evidence type="ECO:0000313" key="3">
    <source>
        <dbReference type="Proteomes" id="UP000289718"/>
    </source>
</evidence>
<dbReference type="CDD" id="cd02440">
    <property type="entry name" value="AdoMet_MTases"/>
    <property type="match status" value="1"/>
</dbReference>
<organism evidence="2 3">
    <name type="scientific">Halarcobacter mediterraneus</name>
    <dbReference type="NCBI Taxonomy" id="2023153"/>
    <lineage>
        <taxon>Bacteria</taxon>
        <taxon>Pseudomonadati</taxon>
        <taxon>Campylobacterota</taxon>
        <taxon>Epsilonproteobacteria</taxon>
        <taxon>Campylobacterales</taxon>
        <taxon>Arcobacteraceae</taxon>
        <taxon>Halarcobacter</taxon>
    </lineage>
</organism>
<dbReference type="InterPro" id="IPR029063">
    <property type="entry name" value="SAM-dependent_MTases_sf"/>
</dbReference>
<dbReference type="RefSeq" id="WP_129060000.1">
    <property type="nucleotide sequence ID" value="NZ_NXIE01000001.1"/>
</dbReference>
<dbReference type="GO" id="GO:0032259">
    <property type="term" value="P:methylation"/>
    <property type="evidence" value="ECO:0007669"/>
    <property type="project" value="UniProtKB-KW"/>
</dbReference>
<proteinExistence type="predicted"/>
<dbReference type="InterPro" id="IPR025714">
    <property type="entry name" value="Methyltranfer_dom"/>
</dbReference>
<keyword evidence="2" id="KW-0808">Transferase</keyword>
<keyword evidence="2" id="KW-0489">Methyltransferase</keyword>
<evidence type="ECO:0000259" key="1">
    <source>
        <dbReference type="Pfam" id="PF13847"/>
    </source>
</evidence>
<accession>A0A4Q1AXZ6</accession>
<dbReference type="Gene3D" id="3.40.50.150">
    <property type="entry name" value="Vaccinia Virus protein VP39"/>
    <property type="match status" value="1"/>
</dbReference>
<keyword evidence="3" id="KW-1185">Reference proteome</keyword>
<dbReference type="OrthoDB" id="60811at2"/>
<name>A0A4Q1AXZ6_9BACT</name>
<evidence type="ECO:0000313" key="2">
    <source>
        <dbReference type="EMBL" id="RXK13890.1"/>
    </source>
</evidence>